<name>K7SQE2_9GAMM</name>
<dbReference type="EMBL" id="CP006569">
    <property type="protein sequence ID" value="AHF76508.1"/>
    <property type="molecule type" value="Genomic_DNA"/>
</dbReference>
<keyword evidence="4" id="KW-1185">Reference proteome</keyword>
<dbReference type="PANTHER" id="PTHR36836:SF1">
    <property type="entry name" value="COLANIC ACID BIOSYNTHESIS PROTEIN WCAK"/>
    <property type="match status" value="1"/>
</dbReference>
<evidence type="ECO:0000313" key="2">
    <source>
        <dbReference type="EMBL" id="AFW03661.1"/>
    </source>
</evidence>
<dbReference type="AlphaFoldDB" id="K7SQE2"/>
<dbReference type="PATRIC" id="fig|1239307.3.peg.1568"/>
<dbReference type="HOGENOM" id="CLU_741661_0_0_6"/>
<dbReference type="NCBIfam" id="NF007452">
    <property type="entry name" value="PRK10017.1"/>
    <property type="match status" value="1"/>
</dbReference>
<reference evidence="3 4" key="2">
    <citation type="journal article" date="2014" name="Genome Biol. Evol.">
        <title>Genome degeneration and adaptation in a nascent stage of symbiosis.</title>
        <authorList>
            <person name="Oakeson K.F."/>
            <person name="Gil R."/>
            <person name="Clayton A.L."/>
            <person name="Dunn D.M."/>
            <person name="von Niederhausern A.C."/>
            <person name="Hamil C."/>
            <person name="Aoyagi A."/>
            <person name="Duval B."/>
            <person name="Baca A."/>
            <person name="Silva F.J."/>
            <person name="Vallier A."/>
            <person name="Jackson D.G."/>
            <person name="Latorre A."/>
            <person name="Weiss R.B."/>
            <person name="Heddi A."/>
            <person name="Moya A."/>
            <person name="Dale C."/>
        </authorList>
    </citation>
    <scope>NUCLEOTIDE SEQUENCE [LARGE SCALE GENOMIC DNA]</scope>
    <source>
        <strain evidence="3 4">HS1</strain>
    </source>
</reference>
<accession>K7SQE2</accession>
<dbReference type="InterPro" id="IPR007345">
    <property type="entry name" value="Polysacch_pyruvyl_Trfase"/>
</dbReference>
<dbReference type="KEGG" id="sod:Sant_1450"/>
<protein>
    <submittedName>
        <fullName evidence="2 3">Extracellular polysaccharide pyruvyl transferase</fullName>
    </submittedName>
</protein>
<proteinExistence type="predicted"/>
<dbReference type="GO" id="GO:0016740">
    <property type="term" value="F:transferase activity"/>
    <property type="evidence" value="ECO:0007669"/>
    <property type="project" value="UniProtKB-KW"/>
</dbReference>
<evidence type="ECO:0000259" key="1">
    <source>
        <dbReference type="Pfam" id="PF04230"/>
    </source>
</evidence>
<evidence type="ECO:0000313" key="4">
    <source>
        <dbReference type="Proteomes" id="UP000019028"/>
    </source>
</evidence>
<dbReference type="RefSeq" id="WP_025421640.1">
    <property type="nucleotide sequence ID" value="NZ_CP006569.1"/>
</dbReference>
<dbReference type="EMBL" id="JX444569">
    <property type="protein sequence ID" value="AFW03661.1"/>
    <property type="molecule type" value="Genomic_DNA"/>
</dbReference>
<dbReference type="Proteomes" id="UP000019028">
    <property type="component" value="Chromosome"/>
</dbReference>
<organism evidence="2">
    <name type="scientific">Sodalis praecaptivus</name>
    <dbReference type="NCBI Taxonomy" id="1239307"/>
    <lineage>
        <taxon>Bacteria</taxon>
        <taxon>Pseudomonadati</taxon>
        <taxon>Pseudomonadota</taxon>
        <taxon>Gammaproteobacteria</taxon>
        <taxon>Enterobacterales</taxon>
        <taxon>Bruguierivoracaceae</taxon>
        <taxon>Sodalis</taxon>
    </lineage>
</organism>
<dbReference type="Pfam" id="PF04230">
    <property type="entry name" value="PS_pyruv_trans"/>
    <property type="match status" value="1"/>
</dbReference>
<sequence>MKLLLVGNHTCGNRGDSAILRGIVQSLEELAPGTQIDIVSRYAQSSRYLMGRDIKKDNLSAAGRSGNGGLVHKIIKKIANRFTHKIIISHIEKKGVYKNFKIPPIYQEFVNDIRRYDAIIQVGGSFFVDLYGTHQFDHALCAFLANKPIFMVGHSVGPFQKQNFNDVARYVFKNVDALILRESVSLEVMKKSHIPTDKVIAGIDTAWLVKPGLSESHAAYALDHWREVIKANDSIAMTFRKLAPFDKRLGITQQEYMAAFANLINEITRSGKQVIAFSTCTGIDSYHNDDRMIALQMKDIVESPDKFHVIMDEFNDLELGDLLSHCKMTIGTRLHSAIISMNFGTPAIAINYEHKSLGIMQQLGLPELAADINELINGQLIVKYQNLIENISSLELQVKNAVEQEQDKGRIINQDLINKISA</sequence>
<evidence type="ECO:0000313" key="3">
    <source>
        <dbReference type="EMBL" id="AHF76508.1"/>
    </source>
</evidence>
<reference evidence="2" key="1">
    <citation type="submission" date="2012-07" db="EMBL/GenBank/DDBJ databases">
        <title>A Novel Human-Wound Derived Bacterium Provides Insights into the Evolutionary Origins of Mutualistic Insect-Bacterial Symbioses.</title>
        <authorList>
            <person name="Clayton A.L."/>
            <person name="Oakeson K.F."/>
            <person name="Gutin M."/>
            <person name="Pontes A."/>
            <person name="Dunn D.M."/>
            <person name="von Niederhausern A.C."/>
            <person name="Weiss R.B."/>
            <person name="Fisher M."/>
            <person name="Dale C."/>
        </authorList>
    </citation>
    <scope>NUCLEOTIDE SEQUENCE</scope>
    <source>
        <strain evidence="2">HS</strain>
    </source>
</reference>
<gene>
    <name evidence="3" type="primary">wcaK</name>
    <name evidence="3" type="ORF">Sant_1450</name>
</gene>
<keyword evidence="2" id="KW-0808">Transferase</keyword>
<dbReference type="PANTHER" id="PTHR36836">
    <property type="entry name" value="COLANIC ACID BIOSYNTHESIS PROTEIN WCAK"/>
    <property type="match status" value="1"/>
</dbReference>
<reference evidence="2" key="3">
    <citation type="journal article" date="2015" name="Int. J. Syst. Evol. Microbiol.">
        <title>Phenotypic characterization of Sodalis praecaptivus sp. nov., a close non-insect-associated member of the Sodalis-allied lineage of insect endosymbionts.</title>
        <authorList>
            <person name="Chari A."/>
            <person name="Oakeson K.F."/>
            <person name="Enomoto S."/>
            <person name="Jackson D.G."/>
            <person name="Fisher M.A."/>
            <person name="Dale C."/>
        </authorList>
    </citation>
    <scope>NUCLEOTIDE SEQUENCE</scope>
    <source>
        <strain evidence="2">HS</strain>
    </source>
</reference>
<dbReference type="OrthoDB" id="3199616at2"/>
<feature type="domain" description="Polysaccharide pyruvyl transferase" evidence="1">
    <location>
        <begin position="13"/>
        <end position="354"/>
    </location>
</feature>